<dbReference type="Pfam" id="PF04773">
    <property type="entry name" value="FecR"/>
    <property type="match status" value="1"/>
</dbReference>
<feature type="domain" description="FecR protein" evidence="2">
    <location>
        <begin position="127"/>
        <end position="214"/>
    </location>
</feature>
<accession>A0ABS8PVV5</accession>
<dbReference type="PANTHER" id="PTHR30273:SF2">
    <property type="entry name" value="PROTEIN FECR"/>
    <property type="match status" value="1"/>
</dbReference>
<keyword evidence="1" id="KW-0472">Membrane</keyword>
<sequence>MTETIHILLAKYISGVADASEKLQAEQWIAASPDNAAYYAKIYDLWHLTRAAVPGDFADSKAAYEQFLIRNHLKAERPVLRLRSFKKKRIYWAAAALLILSLTGYRWFFSGNRKMGNTMVASARELSKQVLLPDSTVVWINAGSKIRWNKDFGKTNRTVYLDGEGNFTINNRQSAIPFIVKAARFEIRDIGTVFNIKAFASDSLFEAFVVDGKIAITDANDARKGAPVVYLTRNQILKINHIALQKQRGSSENMVAVSNADIQEMKDVNEHLQWKETALAFEEKGLPEILRLLSEKYNIDILFQADELARYRYTGRFNSQMNIETILDVIKETTPINYEKKGETIIVKMSKPVDGATSPGF</sequence>
<dbReference type="InterPro" id="IPR006860">
    <property type="entry name" value="FecR"/>
</dbReference>
<dbReference type="EMBL" id="JAJNEC010000006">
    <property type="protein sequence ID" value="MCD2425212.1"/>
    <property type="molecule type" value="Genomic_DNA"/>
</dbReference>
<dbReference type="RefSeq" id="WP_231007650.1">
    <property type="nucleotide sequence ID" value="NZ_JAJNEC010000006.1"/>
</dbReference>
<dbReference type="PANTHER" id="PTHR30273">
    <property type="entry name" value="PERIPLASMIC SIGNAL SENSOR AND SIGMA FACTOR ACTIVATOR FECR-RELATED"/>
    <property type="match status" value="1"/>
</dbReference>
<reference evidence="4 5" key="1">
    <citation type="submission" date="2021-11" db="EMBL/GenBank/DDBJ databases">
        <title>Genomic of Niabella pedocola.</title>
        <authorList>
            <person name="Wu T."/>
        </authorList>
    </citation>
    <scope>NUCLEOTIDE SEQUENCE [LARGE SCALE GENOMIC DNA]</scope>
    <source>
        <strain evidence="4 5">JCM 31011</strain>
    </source>
</reference>
<dbReference type="Proteomes" id="UP001199816">
    <property type="component" value="Unassembled WGS sequence"/>
</dbReference>
<gene>
    <name evidence="4" type="ORF">LQ567_20670</name>
</gene>
<comment type="caution">
    <text evidence="4">The sequence shown here is derived from an EMBL/GenBank/DDBJ whole genome shotgun (WGS) entry which is preliminary data.</text>
</comment>
<dbReference type="Pfam" id="PF16344">
    <property type="entry name" value="FecR_C"/>
    <property type="match status" value="1"/>
</dbReference>
<dbReference type="InterPro" id="IPR032508">
    <property type="entry name" value="FecR_C"/>
</dbReference>
<evidence type="ECO:0000259" key="2">
    <source>
        <dbReference type="Pfam" id="PF04773"/>
    </source>
</evidence>
<keyword evidence="5" id="KW-1185">Reference proteome</keyword>
<feature type="transmembrane region" description="Helical" evidence="1">
    <location>
        <begin position="90"/>
        <end position="109"/>
    </location>
</feature>
<evidence type="ECO:0000256" key="1">
    <source>
        <dbReference type="SAM" id="Phobius"/>
    </source>
</evidence>
<dbReference type="Gene3D" id="3.55.50.30">
    <property type="match status" value="1"/>
</dbReference>
<evidence type="ECO:0000313" key="5">
    <source>
        <dbReference type="Proteomes" id="UP001199816"/>
    </source>
</evidence>
<dbReference type="InterPro" id="IPR012373">
    <property type="entry name" value="Ferrdict_sens_TM"/>
</dbReference>
<dbReference type="Gene3D" id="2.60.120.1440">
    <property type="match status" value="1"/>
</dbReference>
<evidence type="ECO:0000313" key="4">
    <source>
        <dbReference type="EMBL" id="MCD2425212.1"/>
    </source>
</evidence>
<protein>
    <submittedName>
        <fullName evidence="4">FecR family protein</fullName>
    </submittedName>
</protein>
<proteinExistence type="predicted"/>
<organism evidence="4 5">
    <name type="scientific">Niabella pedocola</name>
    <dbReference type="NCBI Taxonomy" id="1752077"/>
    <lineage>
        <taxon>Bacteria</taxon>
        <taxon>Pseudomonadati</taxon>
        <taxon>Bacteroidota</taxon>
        <taxon>Chitinophagia</taxon>
        <taxon>Chitinophagales</taxon>
        <taxon>Chitinophagaceae</taxon>
        <taxon>Niabella</taxon>
    </lineage>
</organism>
<keyword evidence="1" id="KW-0812">Transmembrane</keyword>
<keyword evidence="1" id="KW-1133">Transmembrane helix</keyword>
<feature type="domain" description="Protein FecR C-terminal" evidence="3">
    <location>
        <begin position="279"/>
        <end position="347"/>
    </location>
</feature>
<dbReference type="PIRSF" id="PIRSF018266">
    <property type="entry name" value="FecR"/>
    <property type="match status" value="1"/>
</dbReference>
<name>A0ABS8PVV5_9BACT</name>
<evidence type="ECO:0000259" key="3">
    <source>
        <dbReference type="Pfam" id="PF16344"/>
    </source>
</evidence>